<proteinExistence type="predicted"/>
<comment type="caution">
    <text evidence="1">The sequence shown here is derived from an EMBL/GenBank/DDBJ whole genome shotgun (WGS) entry which is preliminary data.</text>
</comment>
<dbReference type="EMBL" id="CM045758">
    <property type="protein sequence ID" value="KAI8031457.1"/>
    <property type="molecule type" value="Genomic_DNA"/>
</dbReference>
<evidence type="ECO:0000313" key="1">
    <source>
        <dbReference type="EMBL" id="KAI8031457.1"/>
    </source>
</evidence>
<name>A0ACC0IZV1_9ERIC</name>
<reference evidence="1 2" key="1">
    <citation type="journal article" date="2022" name="Plant J.">
        <title>Chromosome-level genome of Camellia lanceoleosa provides a valuable resource for understanding genome evolution and self-incompatibility.</title>
        <authorList>
            <person name="Gong W."/>
            <person name="Xiao S."/>
            <person name="Wang L."/>
            <person name="Liao Z."/>
            <person name="Chang Y."/>
            <person name="Mo W."/>
            <person name="Hu G."/>
            <person name="Li W."/>
            <person name="Zhao G."/>
            <person name="Zhu H."/>
            <person name="Hu X."/>
            <person name="Ji K."/>
            <person name="Xiang X."/>
            <person name="Song Q."/>
            <person name="Yuan D."/>
            <person name="Jin S."/>
            <person name="Zhang L."/>
        </authorList>
    </citation>
    <scope>NUCLEOTIDE SEQUENCE [LARGE SCALE GENOMIC DNA]</scope>
    <source>
        <strain evidence="1">SQ_2022a</strain>
    </source>
</reference>
<dbReference type="Proteomes" id="UP001060215">
    <property type="component" value="Chromosome 1"/>
</dbReference>
<evidence type="ECO:0000313" key="2">
    <source>
        <dbReference type="Proteomes" id="UP001060215"/>
    </source>
</evidence>
<organism evidence="1 2">
    <name type="scientific">Camellia lanceoleosa</name>
    <dbReference type="NCBI Taxonomy" id="1840588"/>
    <lineage>
        <taxon>Eukaryota</taxon>
        <taxon>Viridiplantae</taxon>
        <taxon>Streptophyta</taxon>
        <taxon>Embryophyta</taxon>
        <taxon>Tracheophyta</taxon>
        <taxon>Spermatophyta</taxon>
        <taxon>Magnoliopsida</taxon>
        <taxon>eudicotyledons</taxon>
        <taxon>Gunneridae</taxon>
        <taxon>Pentapetalae</taxon>
        <taxon>asterids</taxon>
        <taxon>Ericales</taxon>
        <taxon>Theaceae</taxon>
        <taxon>Camellia</taxon>
    </lineage>
</organism>
<gene>
    <name evidence="1" type="ORF">LOK49_LG01G01771</name>
</gene>
<sequence length="153" mass="17181">MKDRQTTRLEKEKEFPRELQFVIDDTFNVCFSKSSFQSTKRFLFWMSPVTNNVGAGDFFDGKVIGEAVKDNARLDGCQAGFLVGKRVEFGEVLHIGSAVRVMRDVVPTASVFGSSWTNWQQIFAHTTNFDSLQSSLSSDSSPLSSLWCCKQGF</sequence>
<protein>
    <submittedName>
        <fullName evidence="1">Uncharacterized protein</fullName>
    </submittedName>
</protein>
<keyword evidence="2" id="KW-1185">Reference proteome</keyword>
<accession>A0ACC0IZV1</accession>